<evidence type="ECO:0000313" key="3">
    <source>
        <dbReference type="Proteomes" id="UP000002358"/>
    </source>
</evidence>
<dbReference type="InParanoid" id="A0A7M7Q732"/>
<feature type="compositionally biased region" description="Basic and acidic residues" evidence="1">
    <location>
        <begin position="73"/>
        <end position="83"/>
    </location>
</feature>
<dbReference type="EnsemblMetazoa" id="XM_031925084">
    <property type="protein sequence ID" value="XP_031780944"/>
    <property type="gene ID" value="LOC116416419"/>
</dbReference>
<feature type="compositionally biased region" description="Basic and acidic residues" evidence="1">
    <location>
        <begin position="100"/>
        <end position="130"/>
    </location>
</feature>
<reference evidence="2" key="1">
    <citation type="submission" date="2021-01" db="UniProtKB">
        <authorList>
            <consortium name="EnsemblMetazoa"/>
        </authorList>
    </citation>
    <scope>IDENTIFICATION</scope>
</reference>
<feature type="compositionally biased region" description="Polar residues" evidence="1">
    <location>
        <begin position="87"/>
        <end position="98"/>
    </location>
</feature>
<dbReference type="SMR" id="A0A7M7Q732"/>
<accession>A0A7M7Q732</accession>
<dbReference type="KEGG" id="nvi:116416419"/>
<feature type="compositionally biased region" description="Basic and acidic residues" evidence="1">
    <location>
        <begin position="35"/>
        <end position="44"/>
    </location>
</feature>
<feature type="region of interest" description="Disordered" evidence="1">
    <location>
        <begin position="1"/>
        <end position="153"/>
    </location>
</feature>
<evidence type="ECO:0000256" key="1">
    <source>
        <dbReference type="SAM" id="MobiDB-lite"/>
    </source>
</evidence>
<dbReference type="RefSeq" id="XP_031780944.1">
    <property type="nucleotide sequence ID" value="XM_031925084.2"/>
</dbReference>
<evidence type="ECO:0000313" key="2">
    <source>
        <dbReference type="EnsemblMetazoa" id="XP_031780944"/>
    </source>
</evidence>
<protein>
    <recommendedName>
        <fullName evidence="4">BEN domain-containing protein</fullName>
    </recommendedName>
</protein>
<name>A0A7M7Q732_NASVI</name>
<keyword evidence="3" id="KW-1185">Reference proteome</keyword>
<proteinExistence type="predicted"/>
<sequence length="258" mass="28843">MSNKGVDRRDADGAAAAKCVQDQKPRQYVIAAGHSRNDEPRRNVDAGANHFQEDEPPRGVSAAGEDDELYGGEDAHDFGRDGENGEAVQNANDEFGNSENDEHRRAGVDVRGHNHNDEIPRGAAAGRDHDADNDENQDPNIKNSLVSDKPEEGKLQLTRGIHIYVDATELNYMKMKWRAKPAELTRRLVKLIVGKDKLREMTPTGRANTSSIPQAVYKAVFIYVNKKLPEGEDKLQESNYRRILTNMCNTLRNPKKSR</sequence>
<dbReference type="OrthoDB" id="7701443at2759"/>
<dbReference type="AlphaFoldDB" id="A0A7M7Q732"/>
<evidence type="ECO:0008006" key="4">
    <source>
        <dbReference type="Google" id="ProtNLM"/>
    </source>
</evidence>
<organism evidence="2 3">
    <name type="scientific">Nasonia vitripennis</name>
    <name type="common">Parasitic wasp</name>
    <dbReference type="NCBI Taxonomy" id="7425"/>
    <lineage>
        <taxon>Eukaryota</taxon>
        <taxon>Metazoa</taxon>
        <taxon>Ecdysozoa</taxon>
        <taxon>Arthropoda</taxon>
        <taxon>Hexapoda</taxon>
        <taxon>Insecta</taxon>
        <taxon>Pterygota</taxon>
        <taxon>Neoptera</taxon>
        <taxon>Endopterygota</taxon>
        <taxon>Hymenoptera</taxon>
        <taxon>Apocrita</taxon>
        <taxon>Proctotrupomorpha</taxon>
        <taxon>Chalcidoidea</taxon>
        <taxon>Pteromalidae</taxon>
        <taxon>Pteromalinae</taxon>
        <taxon>Nasonia</taxon>
    </lineage>
</organism>
<dbReference type="Proteomes" id="UP000002358">
    <property type="component" value="Chromosome 1"/>
</dbReference>
<feature type="compositionally biased region" description="Basic and acidic residues" evidence="1">
    <location>
        <begin position="1"/>
        <end position="12"/>
    </location>
</feature>
<dbReference type="GeneID" id="116416419"/>